<dbReference type="Pfam" id="PF00133">
    <property type="entry name" value="tRNA-synt_1"/>
    <property type="match status" value="1"/>
</dbReference>
<organism evidence="13 14">
    <name type="scientific">Ottowia thiooxydans</name>
    <dbReference type="NCBI Taxonomy" id="219182"/>
    <lineage>
        <taxon>Bacteria</taxon>
        <taxon>Pseudomonadati</taxon>
        <taxon>Pseudomonadota</taxon>
        <taxon>Betaproteobacteria</taxon>
        <taxon>Burkholderiales</taxon>
        <taxon>Comamonadaceae</taxon>
        <taxon>Ottowia</taxon>
    </lineage>
</organism>
<evidence type="ECO:0000256" key="9">
    <source>
        <dbReference type="HAMAP-Rule" id="MF_02004"/>
    </source>
</evidence>
<keyword evidence="5 9" id="KW-0648">Protein biosynthesis</keyword>
<dbReference type="PANTHER" id="PTHR11946">
    <property type="entry name" value="VALYL-TRNA SYNTHETASES"/>
    <property type="match status" value="1"/>
</dbReference>
<dbReference type="InterPro" id="IPR002303">
    <property type="entry name" value="Valyl-tRNA_ligase"/>
</dbReference>
<dbReference type="PRINTS" id="PR00986">
    <property type="entry name" value="TRNASYNTHVAL"/>
</dbReference>
<evidence type="ECO:0000259" key="10">
    <source>
        <dbReference type="Pfam" id="PF00133"/>
    </source>
</evidence>
<dbReference type="SUPFAM" id="SSF52374">
    <property type="entry name" value="Nucleotidylyl transferase"/>
    <property type="match status" value="1"/>
</dbReference>
<comment type="catalytic activity">
    <reaction evidence="8 9">
        <text>tRNA(Val) + L-valine + ATP = L-valyl-tRNA(Val) + AMP + diphosphate</text>
        <dbReference type="Rhea" id="RHEA:10704"/>
        <dbReference type="Rhea" id="RHEA-COMP:9672"/>
        <dbReference type="Rhea" id="RHEA-COMP:9708"/>
        <dbReference type="ChEBI" id="CHEBI:30616"/>
        <dbReference type="ChEBI" id="CHEBI:33019"/>
        <dbReference type="ChEBI" id="CHEBI:57762"/>
        <dbReference type="ChEBI" id="CHEBI:78442"/>
        <dbReference type="ChEBI" id="CHEBI:78537"/>
        <dbReference type="ChEBI" id="CHEBI:456215"/>
        <dbReference type="EC" id="6.1.1.9"/>
    </reaction>
</comment>
<evidence type="ECO:0000256" key="3">
    <source>
        <dbReference type="ARBA" id="ARBA00022741"/>
    </source>
</evidence>
<comment type="function">
    <text evidence="9">Catalyzes the attachment of valine to tRNA(Val). As ValRS can inadvertently accommodate and process structurally similar amino acids such as threonine, to avoid such errors, it has a 'posttransfer' editing activity that hydrolyzes mischarged Thr-tRNA(Val) in a tRNA-dependent manner.</text>
</comment>
<dbReference type="InterPro" id="IPR010978">
    <property type="entry name" value="tRNA-bd_arm"/>
</dbReference>
<comment type="domain">
    <text evidence="9">ValRS has two distinct active sites: one for aminoacylation and one for editing. The misactivated threonine is translocated from the active site to the editing site.</text>
</comment>
<dbReference type="InterPro" id="IPR037118">
    <property type="entry name" value="Val-tRNA_synth_C_sf"/>
</dbReference>
<keyword evidence="3 9" id="KW-0547">Nucleotide-binding</keyword>
<evidence type="ECO:0000313" key="13">
    <source>
        <dbReference type="EMBL" id="MET4579064.1"/>
    </source>
</evidence>
<evidence type="ECO:0000256" key="7">
    <source>
        <dbReference type="ARBA" id="ARBA00023146"/>
    </source>
</evidence>
<evidence type="ECO:0000256" key="5">
    <source>
        <dbReference type="ARBA" id="ARBA00022917"/>
    </source>
</evidence>
<dbReference type="CDD" id="cd07962">
    <property type="entry name" value="Anticodon_Ia_Val"/>
    <property type="match status" value="1"/>
</dbReference>
<protein>
    <recommendedName>
        <fullName evidence="9">Valine--tRNA ligase</fullName>
        <ecNumber evidence="9">6.1.1.9</ecNumber>
    </recommendedName>
    <alternativeName>
        <fullName evidence="9">Valyl-tRNA synthetase</fullName>
        <shortName evidence="9">ValRS</shortName>
    </alternativeName>
</protein>
<dbReference type="Gene3D" id="1.10.730.10">
    <property type="entry name" value="Isoleucyl-tRNA Synthetase, Domain 1"/>
    <property type="match status" value="1"/>
</dbReference>
<feature type="domain" description="Aminoacyl-tRNA synthetase class Ia" evidence="10">
    <location>
        <begin position="61"/>
        <end position="642"/>
    </location>
</feature>
<keyword evidence="1 9" id="KW-0963">Cytoplasm</keyword>
<dbReference type="PROSITE" id="PS00178">
    <property type="entry name" value="AA_TRNA_LIGASE_I"/>
    <property type="match status" value="1"/>
</dbReference>
<dbReference type="EC" id="6.1.1.9" evidence="9"/>
<reference evidence="13 14" key="1">
    <citation type="submission" date="2024-06" db="EMBL/GenBank/DDBJ databases">
        <title>Sorghum-associated microbial communities from plants grown in Nebraska, USA.</title>
        <authorList>
            <person name="Schachtman D."/>
        </authorList>
    </citation>
    <scope>NUCLEOTIDE SEQUENCE [LARGE SCALE GENOMIC DNA]</scope>
    <source>
        <strain evidence="13 14">2709</strain>
    </source>
</reference>
<dbReference type="GO" id="GO:0004832">
    <property type="term" value="F:valine-tRNA ligase activity"/>
    <property type="evidence" value="ECO:0007669"/>
    <property type="project" value="UniProtKB-EC"/>
</dbReference>
<dbReference type="PANTHER" id="PTHR11946:SF93">
    <property type="entry name" value="VALINE--TRNA LIGASE, CHLOROPLASTIC_MITOCHONDRIAL 2"/>
    <property type="match status" value="1"/>
</dbReference>
<dbReference type="InterPro" id="IPR033705">
    <property type="entry name" value="Anticodon_Ia_Val"/>
</dbReference>
<dbReference type="SUPFAM" id="SSF47323">
    <property type="entry name" value="Anticodon-binding domain of a subclass of class I aminoacyl-tRNA synthetases"/>
    <property type="match status" value="1"/>
</dbReference>
<dbReference type="SUPFAM" id="SSF46589">
    <property type="entry name" value="tRNA-binding arm"/>
    <property type="match status" value="1"/>
</dbReference>
<dbReference type="Proteomes" id="UP001549320">
    <property type="component" value="Unassembled WGS sequence"/>
</dbReference>
<keyword evidence="14" id="KW-1185">Reference proteome</keyword>
<dbReference type="InterPro" id="IPR001412">
    <property type="entry name" value="aa-tRNA-synth_I_CS"/>
</dbReference>
<sequence>MSLAVTPPATMSDQQLSQPGLAALSKSFDPAAVESSWGPLWEQRGLGRAGFRGTGVANAEAAARGENFAVQLPPPNVTGTLHMGHAFNQTIMDSLTRYHRMKGFNTLWVPGTDHAGIATQIVVERQLQEQKQSRHDLGRKNFVARVWEWKQRSGDTITQQMRRMGASVDWSREYFTMDDKLSRVVTETFVQLHDQGLIYRGKRLVNWDPELKTAVSDLEVESEEEDGFLWHIAYPLSDGSGQLVVATTRPETMLGDVAVMVHPEDERYRHLIGSHVKLPLVGREIPVIADDYVDKEFGTGVVKVTPAHDANDYAVGQRHALPMIEVLTLDANINDSAPEKYRGLNRFVARKAIVADLQELGLLVETKKHRLMVPRCARTGQVIEPMLTDQWFVAMSKPDETGKSIAQKAIDAVQSGQVRFVPEQWVNTYNQWMNNIQDWCISRQLWWGHQIPAWYGDNGSIFVARSEEEARAKATQAGYSGPLTRDEDVLDTWYSSALVPFSSLGWPEKTEDLSLYLPSSVLVTGHDIIFFWVARMIMMTTHFTGQVPFRDVYIHGLVLDAHGKKMSKSEGNVLDPVDLIDGIALEPLLQKRATGLRKPETAPKVRENTKKEFPDGIPAYGADALRFTFAAMATLGRTVNFDSKRCEGYRNFCNKLWNASRFVLMNCEGHDCTPSQDIATHRSAADKWIVSLLQKVETEVAKAFADYRLDNVANTIYDFVWNEFCDWYLEIAKVQIQTGSAEQQRATRATLVRVLEAILRLAHPIIPFVTEALWQAVAPVAGKTGESITVAPYPLAQAENTDQAAEDSVAQLKRVVEACRNLRGEMGVSPAQRMPLFVLGDTQFMRANAAVLQALAKLSEVKVFDEESAWQAAAQAAPVAVVGEARMALFVEVDIAAEKVRIGKEVARLEGEIAKANGKLGNEAFVAKAPPAVIEQEKKRLADFNAALEKNRSQLARLG</sequence>
<dbReference type="CDD" id="cd00817">
    <property type="entry name" value="ValRS_core"/>
    <property type="match status" value="1"/>
</dbReference>
<dbReference type="InterPro" id="IPR002300">
    <property type="entry name" value="aa-tRNA-synth_Ia"/>
</dbReference>
<evidence type="ECO:0000259" key="11">
    <source>
        <dbReference type="Pfam" id="PF08264"/>
    </source>
</evidence>
<evidence type="ECO:0000256" key="2">
    <source>
        <dbReference type="ARBA" id="ARBA00022598"/>
    </source>
</evidence>
<feature type="short sequence motif" description="'KMSKS' region" evidence="9">
    <location>
        <begin position="565"/>
        <end position="569"/>
    </location>
</feature>
<dbReference type="HAMAP" id="MF_02004">
    <property type="entry name" value="Val_tRNA_synth_type1"/>
    <property type="match status" value="1"/>
</dbReference>
<dbReference type="NCBIfam" id="TIGR00422">
    <property type="entry name" value="valS"/>
    <property type="match status" value="1"/>
</dbReference>
<keyword evidence="4 9" id="KW-0067">ATP-binding</keyword>
<keyword evidence="7 9" id="KW-0030">Aminoacyl-tRNA synthetase</keyword>
<comment type="caution">
    <text evidence="13">The sequence shown here is derived from an EMBL/GenBank/DDBJ whole genome shotgun (WGS) entry which is preliminary data.</text>
</comment>
<dbReference type="Pfam" id="PF08264">
    <property type="entry name" value="Anticodon_1"/>
    <property type="match status" value="1"/>
</dbReference>
<dbReference type="Pfam" id="PF10458">
    <property type="entry name" value="Val_tRNA-synt_C"/>
    <property type="match status" value="1"/>
</dbReference>
<keyword evidence="2 9" id="KW-0436">Ligase</keyword>
<accession>A0ABV2QDF3</accession>
<dbReference type="Gene3D" id="3.90.740.10">
    <property type="entry name" value="Valyl/Leucyl/Isoleucyl-tRNA synthetase, editing domain"/>
    <property type="match status" value="1"/>
</dbReference>
<dbReference type="InterPro" id="IPR019499">
    <property type="entry name" value="Val-tRNA_synth_tRNA-bd"/>
</dbReference>
<evidence type="ECO:0000256" key="1">
    <source>
        <dbReference type="ARBA" id="ARBA00022490"/>
    </source>
</evidence>
<keyword evidence="6 9" id="KW-0175">Coiled coil</keyword>
<dbReference type="SUPFAM" id="SSF50677">
    <property type="entry name" value="ValRS/IleRS/LeuRS editing domain"/>
    <property type="match status" value="1"/>
</dbReference>
<feature type="domain" description="Valyl-tRNA synthetase tRNA-binding arm" evidence="12">
    <location>
        <begin position="894"/>
        <end position="959"/>
    </location>
</feature>
<dbReference type="EMBL" id="JBEPSH010000008">
    <property type="protein sequence ID" value="MET4579064.1"/>
    <property type="molecule type" value="Genomic_DNA"/>
</dbReference>
<feature type="domain" description="Methionyl/Valyl/Leucyl/Isoleucyl-tRNA synthetase anticodon-binding" evidence="11">
    <location>
        <begin position="686"/>
        <end position="833"/>
    </location>
</feature>
<dbReference type="InterPro" id="IPR013155">
    <property type="entry name" value="M/V/L/I-tRNA-synth_anticd-bd"/>
</dbReference>
<evidence type="ECO:0000313" key="14">
    <source>
        <dbReference type="Proteomes" id="UP001549320"/>
    </source>
</evidence>
<feature type="short sequence motif" description="'HIGH' region" evidence="9">
    <location>
        <begin position="75"/>
        <end position="85"/>
    </location>
</feature>
<evidence type="ECO:0000259" key="12">
    <source>
        <dbReference type="Pfam" id="PF10458"/>
    </source>
</evidence>
<evidence type="ECO:0000256" key="8">
    <source>
        <dbReference type="ARBA" id="ARBA00047552"/>
    </source>
</evidence>
<comment type="similarity">
    <text evidence="9">Belongs to the class-I aminoacyl-tRNA synthetase family. ValS type 1 subfamily.</text>
</comment>
<dbReference type="InterPro" id="IPR014729">
    <property type="entry name" value="Rossmann-like_a/b/a_fold"/>
</dbReference>
<dbReference type="InterPro" id="IPR009080">
    <property type="entry name" value="tRNAsynth_Ia_anticodon-bd"/>
</dbReference>
<comment type="subcellular location">
    <subcellularLocation>
        <location evidence="9">Cytoplasm</location>
    </subcellularLocation>
</comment>
<proteinExistence type="inferred from homology"/>
<gene>
    <name evidence="9" type="primary">valS</name>
    <name evidence="13" type="ORF">ABIE13_004187</name>
</gene>
<dbReference type="Gene3D" id="3.40.50.620">
    <property type="entry name" value="HUPs"/>
    <property type="match status" value="2"/>
</dbReference>
<dbReference type="Gene3D" id="1.10.287.380">
    <property type="entry name" value="Valyl-tRNA synthetase, C-terminal domain"/>
    <property type="match status" value="1"/>
</dbReference>
<dbReference type="InterPro" id="IPR009008">
    <property type="entry name" value="Val/Leu/Ile-tRNA-synth_edit"/>
</dbReference>
<dbReference type="NCBIfam" id="NF004349">
    <property type="entry name" value="PRK05729.1"/>
    <property type="match status" value="1"/>
</dbReference>
<comment type="domain">
    <text evidence="9">The C-terminal coiled-coil domain is crucial for aminoacylation activity.</text>
</comment>
<comment type="subunit">
    <text evidence="9">Monomer.</text>
</comment>
<feature type="binding site" evidence="9">
    <location>
        <position position="568"/>
    </location>
    <ligand>
        <name>ATP</name>
        <dbReference type="ChEBI" id="CHEBI:30616"/>
    </ligand>
</feature>
<evidence type="ECO:0000256" key="6">
    <source>
        <dbReference type="ARBA" id="ARBA00023054"/>
    </source>
</evidence>
<name>A0ABV2QDF3_9BURK</name>
<evidence type="ECO:0000256" key="4">
    <source>
        <dbReference type="ARBA" id="ARBA00022840"/>
    </source>
</evidence>